<protein>
    <submittedName>
        <fullName evidence="1">Uncharacterized protein</fullName>
    </submittedName>
</protein>
<organism evidence="1 2">
    <name type="scientific">Arthrobacter phage vB_ArtM-ArV1</name>
    <dbReference type="NCBI Taxonomy" id="1566993"/>
    <lineage>
        <taxon>Viruses</taxon>
        <taxon>Duplodnaviria</taxon>
        <taxon>Heunggongvirae</taxon>
        <taxon>Uroviricota</taxon>
        <taxon>Caudoviricetes</taxon>
        <taxon>Klausavirus</taxon>
        <taxon>Klausavirus ArV1</taxon>
    </lineage>
</organism>
<gene>
    <name evidence="1" type="ORF">ArV1_052</name>
</gene>
<name>A0A0A7HE68_9CAUD</name>
<dbReference type="Proteomes" id="UP000031071">
    <property type="component" value="Segment"/>
</dbReference>
<dbReference type="GeneID" id="23680893"/>
<dbReference type="RefSeq" id="YP_009126086.1">
    <property type="nucleotide sequence ID" value="NC_026606.1"/>
</dbReference>
<dbReference type="EMBL" id="KM879463">
    <property type="protein sequence ID" value="AIZ01740.1"/>
    <property type="molecule type" value="Genomic_DNA"/>
</dbReference>
<evidence type="ECO:0000313" key="2">
    <source>
        <dbReference type="Proteomes" id="UP000031071"/>
    </source>
</evidence>
<accession>A0A0A7HE68</accession>
<evidence type="ECO:0000313" key="1">
    <source>
        <dbReference type="EMBL" id="AIZ01740.1"/>
    </source>
</evidence>
<dbReference type="KEGG" id="vg:23680893"/>
<proteinExistence type="predicted"/>
<keyword evidence="2" id="KW-1185">Reference proteome</keyword>
<sequence>MSRRPGRAKMCGWLSSALHSIQTRPTNPADIKRLGALSVKAEKDLQALAFIAFHLSWNVSADLDMAWESIQEYDAAHG</sequence>
<reference evidence="1 2" key="1">
    <citation type="submission" date="2014-10" db="EMBL/GenBank/DDBJ databases">
        <title>Genome of vB_ArtM-ArV1 - first myovirus infecting Arthrobacter sp.</title>
        <authorList>
            <person name="Simoliunas E."/>
            <person name="Kaliniene L."/>
            <person name="Stasilo M."/>
            <person name="Meskys R."/>
        </authorList>
    </citation>
    <scope>NUCLEOTIDE SEQUENCE [LARGE SCALE GENOMIC DNA]</scope>
</reference>